<accession>A0A3A4AV77</accession>
<dbReference type="OrthoDB" id="5192901at2"/>
<dbReference type="PANTHER" id="PTHR36974">
    <property type="entry name" value="MEMBRANE PROTEIN-RELATED"/>
    <property type="match status" value="1"/>
</dbReference>
<keyword evidence="1" id="KW-1133">Transmembrane helix</keyword>
<comment type="caution">
    <text evidence="2">The sequence shown here is derived from an EMBL/GenBank/DDBJ whole genome shotgun (WGS) entry which is preliminary data.</text>
</comment>
<protein>
    <recommendedName>
        <fullName evidence="4">DoxX family protein</fullName>
    </recommendedName>
</protein>
<organism evidence="2 3">
    <name type="scientific">Bailinhaonella thermotolerans</name>
    <dbReference type="NCBI Taxonomy" id="1070861"/>
    <lineage>
        <taxon>Bacteria</taxon>
        <taxon>Bacillati</taxon>
        <taxon>Actinomycetota</taxon>
        <taxon>Actinomycetes</taxon>
        <taxon>Streptosporangiales</taxon>
        <taxon>Streptosporangiaceae</taxon>
        <taxon>Bailinhaonella</taxon>
    </lineage>
</organism>
<reference evidence="2 3" key="1">
    <citation type="submission" date="2018-09" db="EMBL/GenBank/DDBJ databases">
        <title>YIM 75507 draft genome.</title>
        <authorList>
            <person name="Tang S."/>
            <person name="Feng Y."/>
        </authorList>
    </citation>
    <scope>NUCLEOTIDE SEQUENCE [LARGE SCALE GENOMIC DNA]</scope>
    <source>
        <strain evidence="2 3">YIM 75507</strain>
    </source>
</reference>
<evidence type="ECO:0008006" key="4">
    <source>
        <dbReference type="Google" id="ProtNLM"/>
    </source>
</evidence>
<evidence type="ECO:0000313" key="3">
    <source>
        <dbReference type="Proteomes" id="UP000265768"/>
    </source>
</evidence>
<dbReference type="PANTHER" id="PTHR36974:SF1">
    <property type="entry name" value="DOXX FAMILY MEMBRANE PROTEIN"/>
    <property type="match status" value="1"/>
</dbReference>
<evidence type="ECO:0000256" key="1">
    <source>
        <dbReference type="SAM" id="Phobius"/>
    </source>
</evidence>
<dbReference type="EMBL" id="QZEY01000005">
    <property type="protein sequence ID" value="RJL32175.1"/>
    <property type="molecule type" value="Genomic_DNA"/>
</dbReference>
<dbReference type="Proteomes" id="UP000265768">
    <property type="component" value="Unassembled WGS sequence"/>
</dbReference>
<keyword evidence="1" id="KW-0812">Transmembrane</keyword>
<keyword evidence="1" id="KW-0472">Membrane</keyword>
<gene>
    <name evidence="2" type="ORF">D5H75_17370</name>
</gene>
<dbReference type="RefSeq" id="WP_119927493.1">
    <property type="nucleotide sequence ID" value="NZ_QZEY01000005.1"/>
</dbReference>
<evidence type="ECO:0000313" key="2">
    <source>
        <dbReference type="EMBL" id="RJL32175.1"/>
    </source>
</evidence>
<sequence>MHAIATAALAVFLVAVGVTHFLAPRYFRSLVPTPLARHAGALVALSGVAEIVTGVLVAVPATRALGAWTAAALITGYLSSHLDAARHARRDHPSPLWRPYGVAGRVAVNLLYIAWAAGVALGAA</sequence>
<feature type="transmembrane region" description="Helical" evidence="1">
    <location>
        <begin position="6"/>
        <end position="27"/>
    </location>
</feature>
<name>A0A3A4AV77_9ACTN</name>
<feature type="transmembrane region" description="Helical" evidence="1">
    <location>
        <begin position="39"/>
        <end position="59"/>
    </location>
</feature>
<proteinExistence type="predicted"/>
<keyword evidence="3" id="KW-1185">Reference proteome</keyword>
<feature type="transmembrane region" description="Helical" evidence="1">
    <location>
        <begin position="106"/>
        <end position="123"/>
    </location>
</feature>
<dbReference type="AlphaFoldDB" id="A0A3A4AV77"/>